<evidence type="ECO:0000313" key="3">
    <source>
        <dbReference type="Proteomes" id="UP000182135"/>
    </source>
</evidence>
<dbReference type="eggNOG" id="COG5561">
    <property type="taxonomic scope" value="Bacteria"/>
</dbReference>
<dbReference type="Pfam" id="PF08821">
    <property type="entry name" value="CGGC"/>
    <property type="match status" value="1"/>
</dbReference>
<dbReference type="STRING" id="1529.SAMN04487885_11550"/>
<sequence length="106" mass="12053">MKNIAIMVCNKVTYECAGVGCFKAFNEKSKAFEIYKNEDVKLCGFFHCNGCGKDLNKELDYKINQLHNLNVDTVHMALCIDVECSRYSDIEDFLKNNGFTVVRGSH</sequence>
<accession>A0A1I2MLY7</accession>
<proteinExistence type="predicted"/>
<dbReference type="EMBL" id="FOOE01000015">
    <property type="protein sequence ID" value="SFF91709.1"/>
    <property type="molecule type" value="Genomic_DNA"/>
</dbReference>
<dbReference type="RefSeq" id="WP_230029039.1">
    <property type="nucleotide sequence ID" value="NZ_BAAACD010000038.1"/>
</dbReference>
<dbReference type="InterPro" id="IPR014925">
    <property type="entry name" value="CGGC_dom"/>
</dbReference>
<keyword evidence="3" id="KW-1185">Reference proteome</keyword>
<feature type="domain" description="CGGC" evidence="1">
    <location>
        <begin position="3"/>
        <end position="106"/>
    </location>
</feature>
<organism evidence="2 3">
    <name type="scientific">Clostridium cadaveris</name>
    <dbReference type="NCBI Taxonomy" id="1529"/>
    <lineage>
        <taxon>Bacteria</taxon>
        <taxon>Bacillati</taxon>
        <taxon>Bacillota</taxon>
        <taxon>Clostridia</taxon>
        <taxon>Eubacteriales</taxon>
        <taxon>Clostridiaceae</taxon>
        <taxon>Clostridium</taxon>
    </lineage>
</organism>
<protein>
    <submittedName>
        <fullName evidence="2">Predicted metal-binding protein</fullName>
    </submittedName>
</protein>
<dbReference type="GeneID" id="90544128"/>
<evidence type="ECO:0000259" key="1">
    <source>
        <dbReference type="SMART" id="SM01078"/>
    </source>
</evidence>
<dbReference type="Proteomes" id="UP000182135">
    <property type="component" value="Unassembled WGS sequence"/>
</dbReference>
<reference evidence="2 3" key="1">
    <citation type="submission" date="2016-10" db="EMBL/GenBank/DDBJ databases">
        <authorList>
            <person name="de Groot N.N."/>
        </authorList>
    </citation>
    <scope>NUCLEOTIDE SEQUENCE [LARGE SCALE GENOMIC DNA]</scope>
    <source>
        <strain evidence="2 3">NLAE-zl-G419</strain>
    </source>
</reference>
<name>A0A1I2MLY7_9CLOT</name>
<evidence type="ECO:0000313" key="2">
    <source>
        <dbReference type="EMBL" id="SFF91709.1"/>
    </source>
</evidence>
<dbReference type="SMART" id="SM01078">
    <property type="entry name" value="CGGC"/>
    <property type="match status" value="1"/>
</dbReference>
<dbReference type="AlphaFoldDB" id="A0A1I2MLY7"/>
<gene>
    <name evidence="2" type="ORF">SAMN04487885_11550</name>
</gene>